<dbReference type="PIRSF" id="PIRSF019239">
    <property type="entry name" value="MrpE"/>
    <property type="match status" value="1"/>
</dbReference>
<protein>
    <submittedName>
        <fullName evidence="6">Na+/H+ antiporter subunit E</fullName>
    </submittedName>
</protein>
<dbReference type="PANTHER" id="PTHR34584:SF1">
    <property type="entry name" value="NA(+)_H(+) ANTIPORTER SUBUNIT E1"/>
    <property type="match status" value="1"/>
</dbReference>
<dbReference type="AlphaFoldDB" id="A0A7D5I4N7"/>
<name>A0A7D5I4N7_9EURY</name>
<proteinExistence type="predicted"/>
<dbReference type="GO" id="GO:0005886">
    <property type="term" value="C:plasma membrane"/>
    <property type="evidence" value="ECO:0007669"/>
    <property type="project" value="UniProtKB-SubCell"/>
</dbReference>
<evidence type="ECO:0000256" key="1">
    <source>
        <dbReference type="ARBA" id="ARBA00004651"/>
    </source>
</evidence>
<evidence type="ECO:0000313" key="6">
    <source>
        <dbReference type="EMBL" id="QLC50248.1"/>
    </source>
</evidence>
<dbReference type="EMBL" id="CP058215">
    <property type="protein sequence ID" value="QLC50248.1"/>
    <property type="molecule type" value="Genomic_DNA"/>
</dbReference>
<keyword evidence="3" id="KW-0812">Transmembrane</keyword>
<keyword evidence="2" id="KW-1003">Cell membrane</keyword>
<reference evidence="6 7" key="1">
    <citation type="submission" date="2020-06" db="EMBL/GenBank/DDBJ databases">
        <title>Methanolobus halotolerans sp. nov., isolated from a saline lake Tus in Siberia.</title>
        <authorList>
            <person name="Shen Y."/>
            <person name="Chen S.-C."/>
            <person name="Lai M.-C."/>
            <person name="Huang H.-H."/>
            <person name="Chiu H.-H."/>
            <person name="Tang S.-L."/>
            <person name="Rogozin D.Y."/>
            <person name="Degermendzhy A.G."/>
        </authorList>
    </citation>
    <scope>NUCLEOTIDE SEQUENCE [LARGE SCALE GENOMIC DNA]</scope>
    <source>
        <strain evidence="6 7">DSM 21339</strain>
    </source>
</reference>
<dbReference type="OrthoDB" id="85180at2157"/>
<evidence type="ECO:0000256" key="5">
    <source>
        <dbReference type="ARBA" id="ARBA00023136"/>
    </source>
</evidence>
<dbReference type="GO" id="GO:0008324">
    <property type="term" value="F:monoatomic cation transmembrane transporter activity"/>
    <property type="evidence" value="ECO:0007669"/>
    <property type="project" value="InterPro"/>
</dbReference>
<keyword evidence="4" id="KW-1133">Transmembrane helix</keyword>
<gene>
    <name evidence="6" type="ORF">HWN40_08340</name>
</gene>
<accession>A0A7D5I4N7</accession>
<comment type="subcellular location">
    <subcellularLocation>
        <location evidence="1">Cell membrane</location>
        <topology evidence="1">Multi-pass membrane protein</topology>
    </subcellularLocation>
</comment>
<dbReference type="GeneID" id="55821677"/>
<organism evidence="6 7">
    <name type="scientific">Methanolobus zinderi</name>
    <dbReference type="NCBI Taxonomy" id="536044"/>
    <lineage>
        <taxon>Archaea</taxon>
        <taxon>Methanobacteriati</taxon>
        <taxon>Methanobacteriota</taxon>
        <taxon>Stenosarchaea group</taxon>
        <taxon>Methanomicrobia</taxon>
        <taxon>Methanosarcinales</taxon>
        <taxon>Methanosarcinaceae</taxon>
        <taxon>Methanolobus</taxon>
    </lineage>
</organism>
<evidence type="ECO:0000256" key="4">
    <source>
        <dbReference type="ARBA" id="ARBA00022989"/>
    </source>
</evidence>
<dbReference type="KEGG" id="mzi:HWN40_08340"/>
<sequence>MKRYIFFAAVFGLIWCFVHGTINVNNFILGLIFAPFIIRPFKPLYHFERDFSISKGIKKLPAQARYLYVLIKEIIKANIVVAKIVLQPKIDIKPGIIAVPIRTKTDLGITTIANTITLTPGTLTIDMSDDRSVLYVHAIDASDPEAVAESIRDDLEKYVLEAFE</sequence>
<dbReference type="RefSeq" id="WP_176965304.1">
    <property type="nucleotide sequence ID" value="NZ_CP058215.1"/>
</dbReference>
<dbReference type="Proteomes" id="UP000509594">
    <property type="component" value="Chromosome"/>
</dbReference>
<dbReference type="Pfam" id="PF01899">
    <property type="entry name" value="MNHE"/>
    <property type="match status" value="1"/>
</dbReference>
<keyword evidence="5" id="KW-0472">Membrane</keyword>
<evidence type="ECO:0000256" key="2">
    <source>
        <dbReference type="ARBA" id="ARBA00022475"/>
    </source>
</evidence>
<dbReference type="InterPro" id="IPR002758">
    <property type="entry name" value="Cation_antiport_E"/>
</dbReference>
<evidence type="ECO:0000256" key="3">
    <source>
        <dbReference type="ARBA" id="ARBA00022692"/>
    </source>
</evidence>
<evidence type="ECO:0000313" key="7">
    <source>
        <dbReference type="Proteomes" id="UP000509594"/>
    </source>
</evidence>
<keyword evidence="7" id="KW-1185">Reference proteome</keyword>
<dbReference type="PANTHER" id="PTHR34584">
    <property type="entry name" value="NA(+)/H(+) ANTIPORTER SUBUNIT E1"/>
    <property type="match status" value="1"/>
</dbReference>